<name>A0A1G8YZ07_9EURY</name>
<dbReference type="AlphaFoldDB" id="A0A1G8YZ07"/>
<sequence length="309" mass="34472">MRQAKRWVTWQYEIREGKKTKVPHTPGKGKASSTDPTTWVTFEEACRVAEFYSGIGFVLGDGWLGLDADHVRDLDTGEWLPGILDEIKSLGSYAELSPSKTGAHVITFGTKPGDRSRAAGEVWEMYDRGRFFTVTGDHIPGTPDDVREPAPGSLEAIYEKIGRTKEMQQAPRAKTPTPRSTAAPDLTDAEIIEKCQSAANAAKFNALWRGDMSGYGSHSEADLALCTILAFYSQDPAQLERLVRQSGLYREKWDRTDYVTRTISKALEHVGETWSPGGGMDALPPEARYLKRIEYRRKMQAARREAVRA</sequence>
<evidence type="ECO:0000313" key="3">
    <source>
        <dbReference type="Proteomes" id="UP000326500"/>
    </source>
</evidence>
<accession>A0A1G8YZ07</accession>
<reference evidence="2 3" key="1">
    <citation type="submission" date="2016-10" db="EMBL/GenBank/DDBJ databases">
        <authorList>
            <person name="Varghese N."/>
            <person name="Submissions S."/>
        </authorList>
    </citation>
    <scope>NUCLEOTIDE SEQUENCE [LARGE SCALE GENOMIC DNA]</scope>
    <source>
        <strain evidence="2 3">DSM 2373</strain>
    </source>
</reference>
<evidence type="ECO:0000313" key="2">
    <source>
        <dbReference type="EMBL" id="SDK08021.1"/>
    </source>
</evidence>
<feature type="domain" description="NrS-1 polymerase-like HBD" evidence="1">
    <location>
        <begin position="218"/>
        <end position="276"/>
    </location>
</feature>
<dbReference type="STRING" id="2200.GCA_001571405_00017"/>
<gene>
    <name evidence="2" type="ORF">SAMN04488571_103278</name>
</gene>
<keyword evidence="2" id="KW-0347">Helicase</keyword>
<keyword evidence="2" id="KW-0547">Nucleotide-binding</keyword>
<organism evidence="2 3">
    <name type="scientific">Methanoculleus thermophilus</name>
    <dbReference type="NCBI Taxonomy" id="2200"/>
    <lineage>
        <taxon>Archaea</taxon>
        <taxon>Methanobacteriati</taxon>
        <taxon>Methanobacteriota</taxon>
        <taxon>Stenosarchaea group</taxon>
        <taxon>Methanomicrobia</taxon>
        <taxon>Methanomicrobiales</taxon>
        <taxon>Methanomicrobiaceae</taxon>
        <taxon>Methanoculleus</taxon>
    </lineage>
</organism>
<proteinExistence type="predicted"/>
<dbReference type="InterPro" id="IPR054468">
    <property type="entry name" value="NrSPol-like_HBD"/>
</dbReference>
<dbReference type="Pfam" id="PF22763">
    <property type="entry name" value="NrS1-1_pol-like_HBD"/>
    <property type="match status" value="1"/>
</dbReference>
<dbReference type="GO" id="GO:0004386">
    <property type="term" value="F:helicase activity"/>
    <property type="evidence" value="ECO:0007669"/>
    <property type="project" value="UniProtKB-KW"/>
</dbReference>
<keyword evidence="3" id="KW-1185">Reference proteome</keyword>
<protein>
    <submittedName>
        <fullName evidence="2">Putative DNA primase/helicase</fullName>
    </submittedName>
</protein>
<evidence type="ECO:0000259" key="1">
    <source>
        <dbReference type="Pfam" id="PF22763"/>
    </source>
</evidence>
<keyword evidence="2" id="KW-0378">Hydrolase</keyword>
<keyword evidence="2" id="KW-0067">ATP-binding</keyword>
<dbReference type="Proteomes" id="UP000326500">
    <property type="component" value="Unassembled WGS sequence"/>
</dbReference>
<dbReference type="EMBL" id="FNFT01000003">
    <property type="protein sequence ID" value="SDK08021.1"/>
    <property type="molecule type" value="Genomic_DNA"/>
</dbReference>